<sequence>MSKQTWSVLGTSDPDDATYETAQKAEQRELHHCEGLEADFPPSDTGKGTGTSGRRKDLTRSGDLRFAPDQPLRGP</sequence>
<keyword evidence="3" id="KW-1185">Reference proteome</keyword>
<evidence type="ECO:0000313" key="2">
    <source>
        <dbReference type="EMBL" id="KAJ6027418.1"/>
    </source>
</evidence>
<name>A0AAD6N3Z0_PENCN</name>
<evidence type="ECO:0000313" key="3">
    <source>
        <dbReference type="Proteomes" id="UP001219568"/>
    </source>
</evidence>
<proteinExistence type="predicted"/>
<dbReference type="EMBL" id="JAQJZL010000015">
    <property type="protein sequence ID" value="KAJ6027418.1"/>
    <property type="molecule type" value="Genomic_DNA"/>
</dbReference>
<dbReference type="AlphaFoldDB" id="A0AAD6N3Z0"/>
<feature type="region of interest" description="Disordered" evidence="1">
    <location>
        <begin position="1"/>
        <end position="75"/>
    </location>
</feature>
<gene>
    <name evidence="2" type="ORF">N7460_012235</name>
</gene>
<feature type="compositionally biased region" description="Polar residues" evidence="1">
    <location>
        <begin position="1"/>
        <end position="10"/>
    </location>
</feature>
<organism evidence="2 3">
    <name type="scientific">Penicillium canescens</name>
    <dbReference type="NCBI Taxonomy" id="5083"/>
    <lineage>
        <taxon>Eukaryota</taxon>
        <taxon>Fungi</taxon>
        <taxon>Dikarya</taxon>
        <taxon>Ascomycota</taxon>
        <taxon>Pezizomycotina</taxon>
        <taxon>Eurotiomycetes</taxon>
        <taxon>Eurotiomycetidae</taxon>
        <taxon>Eurotiales</taxon>
        <taxon>Aspergillaceae</taxon>
        <taxon>Penicillium</taxon>
    </lineage>
</organism>
<feature type="compositionally biased region" description="Basic and acidic residues" evidence="1">
    <location>
        <begin position="54"/>
        <end position="63"/>
    </location>
</feature>
<comment type="caution">
    <text evidence="2">The sequence shown here is derived from an EMBL/GenBank/DDBJ whole genome shotgun (WGS) entry which is preliminary data.</text>
</comment>
<accession>A0AAD6N3Z0</accession>
<evidence type="ECO:0000256" key="1">
    <source>
        <dbReference type="SAM" id="MobiDB-lite"/>
    </source>
</evidence>
<feature type="compositionally biased region" description="Basic and acidic residues" evidence="1">
    <location>
        <begin position="23"/>
        <end position="35"/>
    </location>
</feature>
<protein>
    <submittedName>
        <fullName evidence="2">Uncharacterized protein</fullName>
    </submittedName>
</protein>
<dbReference type="Proteomes" id="UP001219568">
    <property type="component" value="Unassembled WGS sequence"/>
</dbReference>
<reference evidence="2" key="1">
    <citation type="journal article" date="2023" name="IMA Fungus">
        <title>Comparative genomic study of the Penicillium genus elucidates a diverse pangenome and 15 lateral gene transfer events.</title>
        <authorList>
            <person name="Petersen C."/>
            <person name="Sorensen T."/>
            <person name="Nielsen M.R."/>
            <person name="Sondergaard T.E."/>
            <person name="Sorensen J.L."/>
            <person name="Fitzpatrick D.A."/>
            <person name="Frisvad J.C."/>
            <person name="Nielsen K.L."/>
        </authorList>
    </citation>
    <scope>NUCLEOTIDE SEQUENCE</scope>
    <source>
        <strain evidence="2">IBT 15450</strain>
    </source>
</reference>
<reference evidence="2" key="2">
    <citation type="submission" date="2023-01" db="EMBL/GenBank/DDBJ databases">
        <authorList>
            <person name="Petersen C."/>
        </authorList>
    </citation>
    <scope>NUCLEOTIDE SEQUENCE</scope>
    <source>
        <strain evidence="2">IBT 15450</strain>
    </source>
</reference>